<dbReference type="EMBL" id="SLXD01000005">
    <property type="protein sequence ID" value="TCP03026.1"/>
    <property type="molecule type" value="Genomic_DNA"/>
</dbReference>
<evidence type="ECO:0000313" key="15">
    <source>
        <dbReference type="Proteomes" id="UP000295106"/>
    </source>
</evidence>
<evidence type="ECO:0000256" key="5">
    <source>
        <dbReference type="ARBA" id="ARBA00023002"/>
    </source>
</evidence>
<evidence type="ECO:0000256" key="3">
    <source>
        <dbReference type="ARBA" id="ARBA00022559"/>
    </source>
</evidence>
<dbReference type="InterPro" id="IPR000866">
    <property type="entry name" value="AhpC/TSA"/>
</dbReference>
<dbReference type="EC" id="1.11.1.24" evidence="2"/>
<dbReference type="InterPro" id="IPR050924">
    <property type="entry name" value="Peroxiredoxin_BCP/PrxQ"/>
</dbReference>
<dbReference type="PROSITE" id="PS51352">
    <property type="entry name" value="THIOREDOXIN_2"/>
    <property type="match status" value="1"/>
</dbReference>
<evidence type="ECO:0000256" key="6">
    <source>
        <dbReference type="ARBA" id="ARBA00023157"/>
    </source>
</evidence>
<dbReference type="GO" id="GO:0034599">
    <property type="term" value="P:cellular response to oxidative stress"/>
    <property type="evidence" value="ECO:0007669"/>
    <property type="project" value="TreeGrafter"/>
</dbReference>
<dbReference type="GO" id="GO:0045454">
    <property type="term" value="P:cell redox homeostasis"/>
    <property type="evidence" value="ECO:0007669"/>
    <property type="project" value="TreeGrafter"/>
</dbReference>
<evidence type="ECO:0000313" key="14">
    <source>
        <dbReference type="EMBL" id="TCP03026.1"/>
    </source>
</evidence>
<dbReference type="GO" id="GO:0005737">
    <property type="term" value="C:cytoplasm"/>
    <property type="evidence" value="ECO:0007669"/>
    <property type="project" value="TreeGrafter"/>
</dbReference>
<evidence type="ECO:0000256" key="8">
    <source>
        <dbReference type="ARBA" id="ARBA00032824"/>
    </source>
</evidence>
<comment type="function">
    <text evidence="1">Thiol-specific peroxidase that catalyzes the reduction of hydrogen peroxide and organic hydroperoxides to water and alcohols, respectively. Plays a role in cell protection against oxidative stress by detoxifying peroxides and as sensor of hydrogen peroxide-mediated signaling events.</text>
</comment>
<evidence type="ECO:0000256" key="4">
    <source>
        <dbReference type="ARBA" id="ARBA00022862"/>
    </source>
</evidence>
<keyword evidence="4" id="KW-0049">Antioxidant</keyword>
<sequence length="190" mass="19878">MLRSTILPFAAAAAMAAVSPAALAALEVGAKAPDFTTDAALAGKPTRFALADALARGPVVLFFFPKAFTSGCTVEAHLFAEATPQFQKLGATVIGVSNDDLPTLQRFSSEACRDKFAVASDADSRVIRAYDAKIAFLPGMAKRVSYVIGRDGRVAYVYESLDPDQHVANTMKAVERLAAPAGSAPAAAQR</sequence>
<evidence type="ECO:0000256" key="9">
    <source>
        <dbReference type="ARBA" id="ARBA00038489"/>
    </source>
</evidence>
<proteinExistence type="inferred from homology"/>
<dbReference type="Proteomes" id="UP000295106">
    <property type="component" value="Unassembled WGS sequence"/>
</dbReference>
<dbReference type="CDD" id="cd03017">
    <property type="entry name" value="PRX_BCP"/>
    <property type="match status" value="1"/>
</dbReference>
<comment type="similarity">
    <text evidence="9">Belongs to the peroxiredoxin family. BCP/PrxQ subfamily.</text>
</comment>
<feature type="signal peptide" evidence="12">
    <location>
        <begin position="1"/>
        <end position="24"/>
    </location>
</feature>
<dbReference type="GeneID" id="99684542"/>
<name>A0A4R2MJD6_RUBGE</name>
<dbReference type="SUPFAM" id="SSF52833">
    <property type="entry name" value="Thioredoxin-like"/>
    <property type="match status" value="1"/>
</dbReference>
<evidence type="ECO:0000256" key="10">
    <source>
        <dbReference type="ARBA" id="ARBA00042639"/>
    </source>
</evidence>
<evidence type="ECO:0000256" key="7">
    <source>
        <dbReference type="ARBA" id="ARBA00023284"/>
    </source>
</evidence>
<keyword evidence="12" id="KW-0732">Signal</keyword>
<keyword evidence="6" id="KW-1015">Disulfide bond</keyword>
<gene>
    <name evidence="14" type="ORF">EV684_105192</name>
</gene>
<evidence type="ECO:0000256" key="1">
    <source>
        <dbReference type="ARBA" id="ARBA00003330"/>
    </source>
</evidence>
<accession>A0A4R2MJD6</accession>
<feature type="domain" description="Thioredoxin" evidence="13">
    <location>
        <begin position="26"/>
        <end position="179"/>
    </location>
</feature>
<dbReference type="GO" id="GO:0008379">
    <property type="term" value="F:thioredoxin peroxidase activity"/>
    <property type="evidence" value="ECO:0007669"/>
    <property type="project" value="TreeGrafter"/>
</dbReference>
<evidence type="ECO:0000256" key="12">
    <source>
        <dbReference type="SAM" id="SignalP"/>
    </source>
</evidence>
<organism evidence="14 15">
    <name type="scientific">Rubrivivax gelatinosus</name>
    <name type="common">Rhodocyclus gelatinosus</name>
    <name type="synonym">Rhodopseudomonas gelatinosa</name>
    <dbReference type="NCBI Taxonomy" id="28068"/>
    <lineage>
        <taxon>Bacteria</taxon>
        <taxon>Pseudomonadati</taxon>
        <taxon>Pseudomonadota</taxon>
        <taxon>Betaproteobacteria</taxon>
        <taxon>Burkholderiales</taxon>
        <taxon>Sphaerotilaceae</taxon>
        <taxon>Rubrivivax</taxon>
    </lineage>
</organism>
<reference evidence="14 15" key="1">
    <citation type="submission" date="2019-03" db="EMBL/GenBank/DDBJ databases">
        <title>Genomic Encyclopedia of Type Strains, Phase IV (KMG-IV): sequencing the most valuable type-strain genomes for metagenomic binning, comparative biology and taxonomic classification.</title>
        <authorList>
            <person name="Goeker M."/>
        </authorList>
    </citation>
    <scope>NUCLEOTIDE SEQUENCE [LARGE SCALE GENOMIC DNA]</scope>
    <source>
        <strain evidence="14 15">DSM 1709</strain>
    </source>
</reference>
<keyword evidence="5" id="KW-0560">Oxidoreductase</keyword>
<dbReference type="RefSeq" id="WP_132646682.1">
    <property type="nucleotide sequence ID" value="NZ_CP181386.1"/>
</dbReference>
<dbReference type="PANTHER" id="PTHR42801">
    <property type="entry name" value="THIOREDOXIN-DEPENDENT PEROXIDE REDUCTASE"/>
    <property type="match status" value="1"/>
</dbReference>
<dbReference type="PANTHER" id="PTHR42801:SF4">
    <property type="entry name" value="AHPC_TSA FAMILY PROTEIN"/>
    <property type="match status" value="1"/>
</dbReference>
<keyword evidence="3" id="KW-0575">Peroxidase</keyword>
<evidence type="ECO:0000256" key="11">
    <source>
        <dbReference type="ARBA" id="ARBA00049091"/>
    </source>
</evidence>
<evidence type="ECO:0000259" key="13">
    <source>
        <dbReference type="PROSITE" id="PS51352"/>
    </source>
</evidence>
<dbReference type="AlphaFoldDB" id="A0A4R2MJD6"/>
<keyword evidence="7" id="KW-0676">Redox-active center</keyword>
<evidence type="ECO:0000256" key="2">
    <source>
        <dbReference type="ARBA" id="ARBA00013017"/>
    </source>
</evidence>
<feature type="chain" id="PRO_5020644782" description="thioredoxin-dependent peroxiredoxin" evidence="12">
    <location>
        <begin position="25"/>
        <end position="190"/>
    </location>
</feature>
<dbReference type="Pfam" id="PF00578">
    <property type="entry name" value="AhpC-TSA"/>
    <property type="match status" value="1"/>
</dbReference>
<dbReference type="InterPro" id="IPR036249">
    <property type="entry name" value="Thioredoxin-like_sf"/>
</dbReference>
<comment type="catalytic activity">
    <reaction evidence="11">
        <text>a hydroperoxide + [thioredoxin]-dithiol = an alcohol + [thioredoxin]-disulfide + H2O</text>
        <dbReference type="Rhea" id="RHEA:62620"/>
        <dbReference type="Rhea" id="RHEA-COMP:10698"/>
        <dbReference type="Rhea" id="RHEA-COMP:10700"/>
        <dbReference type="ChEBI" id="CHEBI:15377"/>
        <dbReference type="ChEBI" id="CHEBI:29950"/>
        <dbReference type="ChEBI" id="CHEBI:30879"/>
        <dbReference type="ChEBI" id="CHEBI:35924"/>
        <dbReference type="ChEBI" id="CHEBI:50058"/>
        <dbReference type="EC" id="1.11.1.24"/>
    </reaction>
</comment>
<dbReference type="OrthoDB" id="5572803at2"/>
<comment type="caution">
    <text evidence="14">The sequence shown here is derived from an EMBL/GenBank/DDBJ whole genome shotgun (WGS) entry which is preliminary data.</text>
</comment>
<protein>
    <recommendedName>
        <fullName evidence="2">thioredoxin-dependent peroxiredoxin</fullName>
        <ecNumber evidence="2">1.11.1.24</ecNumber>
    </recommendedName>
    <alternativeName>
        <fullName evidence="8">Thioredoxin peroxidase</fullName>
    </alternativeName>
    <alternativeName>
        <fullName evidence="10">Thioredoxin-dependent peroxiredoxin Bcp</fullName>
    </alternativeName>
</protein>
<dbReference type="Gene3D" id="3.40.30.10">
    <property type="entry name" value="Glutaredoxin"/>
    <property type="match status" value="1"/>
</dbReference>
<dbReference type="InterPro" id="IPR013766">
    <property type="entry name" value="Thioredoxin_domain"/>
</dbReference>